<dbReference type="SUPFAM" id="SSF46689">
    <property type="entry name" value="Homeodomain-like"/>
    <property type="match status" value="1"/>
</dbReference>
<dbReference type="InterPro" id="IPR050109">
    <property type="entry name" value="HTH-type_TetR-like_transc_reg"/>
</dbReference>
<name>A0ABU4C404_RHOGO</name>
<dbReference type="InterPro" id="IPR001647">
    <property type="entry name" value="HTH_TetR"/>
</dbReference>
<evidence type="ECO:0000259" key="3">
    <source>
        <dbReference type="PROSITE" id="PS50977"/>
    </source>
</evidence>
<dbReference type="RefSeq" id="WP_317545690.1">
    <property type="nucleotide sequence ID" value="NZ_JAWLKB010000035.1"/>
</dbReference>
<dbReference type="Proteomes" id="UP001185927">
    <property type="component" value="Unassembled WGS sequence"/>
</dbReference>
<dbReference type="Gene3D" id="1.10.357.10">
    <property type="entry name" value="Tetracycline Repressor, domain 2"/>
    <property type="match status" value="1"/>
</dbReference>
<dbReference type="PANTHER" id="PTHR30055">
    <property type="entry name" value="HTH-TYPE TRANSCRIPTIONAL REGULATOR RUTR"/>
    <property type="match status" value="1"/>
</dbReference>
<comment type="caution">
    <text evidence="4">The sequence shown here is derived from an EMBL/GenBank/DDBJ whole genome shotgun (WGS) entry which is preliminary data.</text>
</comment>
<dbReference type="PROSITE" id="PS50977">
    <property type="entry name" value="HTH_TETR_2"/>
    <property type="match status" value="1"/>
</dbReference>
<protein>
    <submittedName>
        <fullName evidence="4">Helix-turn-helix domain-containing protein</fullName>
    </submittedName>
</protein>
<reference evidence="4 5" key="1">
    <citation type="submission" date="2023-10" db="EMBL/GenBank/DDBJ databases">
        <title>Development of a sustainable strategy for remediation of hydrocarbon-contaminated territories based on the waste exchange concept.</title>
        <authorList>
            <person name="Krivoruchko A."/>
        </authorList>
    </citation>
    <scope>NUCLEOTIDE SEQUENCE [LARGE SCALE GENOMIC DNA]</scope>
    <source>
        <strain evidence="4 5">IEGM 1203</strain>
    </source>
</reference>
<dbReference type="Pfam" id="PF00440">
    <property type="entry name" value="TetR_N"/>
    <property type="match status" value="1"/>
</dbReference>
<dbReference type="EMBL" id="JAWLKB010000035">
    <property type="protein sequence ID" value="MDV6271229.1"/>
    <property type="molecule type" value="Genomic_DNA"/>
</dbReference>
<evidence type="ECO:0000256" key="2">
    <source>
        <dbReference type="PROSITE-ProRule" id="PRU00335"/>
    </source>
</evidence>
<evidence type="ECO:0000313" key="4">
    <source>
        <dbReference type="EMBL" id="MDV6271229.1"/>
    </source>
</evidence>
<dbReference type="PRINTS" id="PR00455">
    <property type="entry name" value="HTHTETR"/>
</dbReference>
<proteinExistence type="predicted"/>
<organism evidence="4 5">
    <name type="scientific">Rhodococcus globerulus</name>
    <dbReference type="NCBI Taxonomy" id="33008"/>
    <lineage>
        <taxon>Bacteria</taxon>
        <taxon>Bacillati</taxon>
        <taxon>Actinomycetota</taxon>
        <taxon>Actinomycetes</taxon>
        <taxon>Mycobacteriales</taxon>
        <taxon>Nocardiaceae</taxon>
        <taxon>Rhodococcus</taxon>
    </lineage>
</organism>
<evidence type="ECO:0000256" key="1">
    <source>
        <dbReference type="ARBA" id="ARBA00023125"/>
    </source>
</evidence>
<sequence length="196" mass="21416">MTTPRGDTQRREQVLAAALIVFATFGYRKTSMDAVARAADISRPGLYFLFASKEELFRETMQQELGRALDDVRAALTAPDMGFEARLVAALDAQLGRYVGTHLSEAVDDLLEHGTARLDNMHGGARLDSMYDDYRAAFHDAMSEAIADSGQPAGNSTPRQIAEVLAAAGEGWKHRVADRPEFVDKLAMAVDVVLRS</sequence>
<dbReference type="PANTHER" id="PTHR30055:SF146">
    <property type="entry name" value="HTH-TYPE TRANSCRIPTIONAL DUAL REGULATOR CECR"/>
    <property type="match status" value="1"/>
</dbReference>
<evidence type="ECO:0000313" key="5">
    <source>
        <dbReference type="Proteomes" id="UP001185927"/>
    </source>
</evidence>
<dbReference type="InterPro" id="IPR009057">
    <property type="entry name" value="Homeodomain-like_sf"/>
</dbReference>
<keyword evidence="1 2" id="KW-0238">DNA-binding</keyword>
<feature type="domain" description="HTH tetR-type" evidence="3">
    <location>
        <begin position="8"/>
        <end position="68"/>
    </location>
</feature>
<accession>A0ABU4C404</accession>
<feature type="DNA-binding region" description="H-T-H motif" evidence="2">
    <location>
        <begin position="31"/>
        <end position="50"/>
    </location>
</feature>
<keyword evidence="5" id="KW-1185">Reference proteome</keyword>
<gene>
    <name evidence="4" type="ORF">R3Q16_31910</name>
</gene>